<accession>A0A1M6P6D2</accession>
<protein>
    <submittedName>
        <fullName evidence="3">Tripartite-type tricarboxylate transporter, receptor component TctC</fullName>
    </submittedName>
</protein>
<dbReference type="AlphaFoldDB" id="A0A1M6P6D2"/>
<proteinExistence type="inferred from homology"/>
<dbReference type="STRING" id="198092.SAMN02745194_04005"/>
<dbReference type="Proteomes" id="UP000184387">
    <property type="component" value="Unassembled WGS sequence"/>
</dbReference>
<feature type="chain" id="PRO_5012341753" evidence="2">
    <location>
        <begin position="26"/>
        <end position="331"/>
    </location>
</feature>
<organism evidence="3 4">
    <name type="scientific">Muricoccus roseus</name>
    <dbReference type="NCBI Taxonomy" id="198092"/>
    <lineage>
        <taxon>Bacteria</taxon>
        <taxon>Pseudomonadati</taxon>
        <taxon>Pseudomonadota</taxon>
        <taxon>Alphaproteobacteria</taxon>
        <taxon>Acetobacterales</taxon>
        <taxon>Roseomonadaceae</taxon>
        <taxon>Muricoccus</taxon>
    </lineage>
</organism>
<gene>
    <name evidence="3" type="ORF">SAMN02745194_04005</name>
</gene>
<dbReference type="Gene3D" id="3.40.190.10">
    <property type="entry name" value="Periplasmic binding protein-like II"/>
    <property type="match status" value="1"/>
</dbReference>
<keyword evidence="3" id="KW-0675">Receptor</keyword>
<evidence type="ECO:0000313" key="4">
    <source>
        <dbReference type="Proteomes" id="UP000184387"/>
    </source>
</evidence>
<dbReference type="RefSeq" id="WP_073138030.1">
    <property type="nucleotide sequence ID" value="NZ_FQZF01000029.1"/>
</dbReference>
<dbReference type="PANTHER" id="PTHR42928:SF5">
    <property type="entry name" value="BLR1237 PROTEIN"/>
    <property type="match status" value="1"/>
</dbReference>
<feature type="signal peptide" evidence="2">
    <location>
        <begin position="1"/>
        <end position="25"/>
    </location>
</feature>
<dbReference type="CDD" id="cd13578">
    <property type="entry name" value="PBP2_Bug27"/>
    <property type="match status" value="1"/>
</dbReference>
<comment type="similarity">
    <text evidence="1">Belongs to the UPF0065 (bug) family.</text>
</comment>
<dbReference type="SUPFAM" id="SSF53850">
    <property type="entry name" value="Periplasmic binding protein-like II"/>
    <property type="match status" value="1"/>
</dbReference>
<evidence type="ECO:0000313" key="3">
    <source>
        <dbReference type="EMBL" id="SHK03442.1"/>
    </source>
</evidence>
<keyword evidence="4" id="KW-1185">Reference proteome</keyword>
<sequence length="331" mass="33544">MSITITRRAALGAAWALLAAPAVRAQGAAGAGTWPNKPVRIVVPFPPGGLVDTLARSVSQALAAKFGQPFVVDNRAGAGGNIGADLVAKAAPDGYTLLASSMGPLAVNQFIYPTMPYDTNTAFAPVTLLASTPKVICVANARPWRNLAALVAAAKDKPGTITAGSAGAGSSLHLALELFKGATGTEIQHIPYRGAAPAITDLISGNIDMVIDNVPNILGHIRGNAVRPLAVATEQRLAQLPDVPTAAEAGVPGFVFGTAFGMAAPAGTPDQVIAAVAEGVAAALRDPAVGGRLAEQGTILGGQGPQAFAALIEREKRTLEPVIKRAGIRAE</sequence>
<dbReference type="PANTHER" id="PTHR42928">
    <property type="entry name" value="TRICARBOXYLATE-BINDING PROTEIN"/>
    <property type="match status" value="1"/>
</dbReference>
<dbReference type="InterPro" id="IPR042100">
    <property type="entry name" value="Bug_dom1"/>
</dbReference>
<dbReference type="PROSITE" id="PS51318">
    <property type="entry name" value="TAT"/>
    <property type="match status" value="1"/>
</dbReference>
<name>A0A1M6P6D2_9PROT</name>
<dbReference type="PIRSF" id="PIRSF017082">
    <property type="entry name" value="YflP"/>
    <property type="match status" value="1"/>
</dbReference>
<dbReference type="EMBL" id="FQZF01000029">
    <property type="protein sequence ID" value="SHK03442.1"/>
    <property type="molecule type" value="Genomic_DNA"/>
</dbReference>
<keyword evidence="2" id="KW-0732">Signal</keyword>
<reference evidence="3 4" key="1">
    <citation type="submission" date="2016-11" db="EMBL/GenBank/DDBJ databases">
        <authorList>
            <person name="Jaros S."/>
            <person name="Januszkiewicz K."/>
            <person name="Wedrychowicz H."/>
        </authorList>
    </citation>
    <scope>NUCLEOTIDE SEQUENCE [LARGE SCALE GENOMIC DNA]</scope>
    <source>
        <strain evidence="3 4">DSM 14916</strain>
    </source>
</reference>
<dbReference type="InterPro" id="IPR006311">
    <property type="entry name" value="TAT_signal"/>
</dbReference>
<dbReference type="Pfam" id="PF03401">
    <property type="entry name" value="TctC"/>
    <property type="match status" value="1"/>
</dbReference>
<dbReference type="OrthoDB" id="7250553at2"/>
<dbReference type="InterPro" id="IPR005064">
    <property type="entry name" value="BUG"/>
</dbReference>
<dbReference type="Gene3D" id="3.40.190.150">
    <property type="entry name" value="Bordetella uptake gene, domain 1"/>
    <property type="match status" value="1"/>
</dbReference>
<evidence type="ECO:0000256" key="1">
    <source>
        <dbReference type="ARBA" id="ARBA00006987"/>
    </source>
</evidence>
<evidence type="ECO:0000256" key="2">
    <source>
        <dbReference type="SAM" id="SignalP"/>
    </source>
</evidence>